<evidence type="ECO:0000259" key="1">
    <source>
        <dbReference type="PROSITE" id="PS50878"/>
    </source>
</evidence>
<evidence type="ECO:0000313" key="2">
    <source>
        <dbReference type="EMBL" id="ETR68338.1"/>
    </source>
</evidence>
<dbReference type="InterPro" id="IPR043502">
    <property type="entry name" value="DNA/RNA_pol_sf"/>
</dbReference>
<sequence>MCSPSDVGVPIGNLTSQFFANVYLDQLDHMIKDRWCIKNYIRYMDDFVTFAHEKEELTELKDRIQTYLTHSLKLTLKLSVTCLHKNNHGLNYLGMRIYPGHIRIKRENKRRSLKNAYQKMTLYEKNVITEDQMIHSLDSIFSHLKRFYPDINLWVPEPKRCVVSCASWRQLEQQPGERSLRNPQQEQAR</sequence>
<evidence type="ECO:0000313" key="3">
    <source>
        <dbReference type="Proteomes" id="UP000189670"/>
    </source>
</evidence>
<dbReference type="Proteomes" id="UP000189670">
    <property type="component" value="Unassembled WGS sequence"/>
</dbReference>
<gene>
    <name evidence="2" type="ORF">OMM_10633</name>
</gene>
<dbReference type="Pfam" id="PF00078">
    <property type="entry name" value="RVT_1"/>
    <property type="match status" value="1"/>
</dbReference>
<dbReference type="AlphaFoldDB" id="A0A1V1P0K6"/>
<name>A0A1V1P0K6_9BACT</name>
<proteinExistence type="predicted"/>
<protein>
    <recommendedName>
        <fullName evidence="1">Reverse transcriptase domain-containing protein</fullName>
    </recommendedName>
</protein>
<feature type="domain" description="Reverse transcriptase" evidence="1">
    <location>
        <begin position="1"/>
        <end position="97"/>
    </location>
</feature>
<dbReference type="EMBL" id="ATBP01000990">
    <property type="protein sequence ID" value="ETR68338.1"/>
    <property type="molecule type" value="Genomic_DNA"/>
</dbReference>
<dbReference type="InterPro" id="IPR000477">
    <property type="entry name" value="RT_dom"/>
</dbReference>
<reference evidence="3" key="1">
    <citation type="submission" date="2012-11" db="EMBL/GenBank/DDBJ databases">
        <authorList>
            <person name="Lucero-Rivera Y.E."/>
            <person name="Tovar-Ramirez D."/>
        </authorList>
    </citation>
    <scope>NUCLEOTIDE SEQUENCE [LARGE SCALE GENOMIC DNA]</scope>
    <source>
        <strain evidence="3">Araruama</strain>
    </source>
</reference>
<organism evidence="2 3">
    <name type="scientific">Candidatus Magnetoglobus multicellularis str. Araruama</name>
    <dbReference type="NCBI Taxonomy" id="890399"/>
    <lineage>
        <taxon>Bacteria</taxon>
        <taxon>Pseudomonadati</taxon>
        <taxon>Thermodesulfobacteriota</taxon>
        <taxon>Desulfobacteria</taxon>
        <taxon>Desulfobacterales</taxon>
        <taxon>Desulfobacteraceae</taxon>
        <taxon>Candidatus Magnetoglobus</taxon>
    </lineage>
</organism>
<accession>A0A1V1P0K6</accession>
<comment type="caution">
    <text evidence="2">The sequence shown here is derived from an EMBL/GenBank/DDBJ whole genome shotgun (WGS) entry which is preliminary data.</text>
</comment>
<dbReference type="CDD" id="cd01646">
    <property type="entry name" value="RT_Bac_retron_I"/>
    <property type="match status" value="1"/>
</dbReference>
<dbReference type="SUPFAM" id="SSF56672">
    <property type="entry name" value="DNA/RNA polymerases"/>
    <property type="match status" value="1"/>
</dbReference>
<dbReference type="PROSITE" id="PS50878">
    <property type="entry name" value="RT_POL"/>
    <property type="match status" value="1"/>
</dbReference>